<organism evidence="1 2">
    <name type="scientific">Ceratodon purpureus</name>
    <name type="common">Fire moss</name>
    <name type="synonym">Dicranum purpureum</name>
    <dbReference type="NCBI Taxonomy" id="3225"/>
    <lineage>
        <taxon>Eukaryota</taxon>
        <taxon>Viridiplantae</taxon>
        <taxon>Streptophyta</taxon>
        <taxon>Embryophyta</taxon>
        <taxon>Bryophyta</taxon>
        <taxon>Bryophytina</taxon>
        <taxon>Bryopsida</taxon>
        <taxon>Dicranidae</taxon>
        <taxon>Pseudoditrichales</taxon>
        <taxon>Ditrichaceae</taxon>
        <taxon>Ceratodon</taxon>
    </lineage>
</organism>
<dbReference type="Proteomes" id="UP000822688">
    <property type="component" value="Chromosome 10"/>
</dbReference>
<dbReference type="AlphaFoldDB" id="A0A8T0GL86"/>
<evidence type="ECO:0000313" key="1">
    <source>
        <dbReference type="EMBL" id="KAG0560291.1"/>
    </source>
</evidence>
<reference evidence="1" key="1">
    <citation type="submission" date="2020-06" db="EMBL/GenBank/DDBJ databases">
        <title>WGS assembly of Ceratodon purpureus strain R40.</title>
        <authorList>
            <person name="Carey S.B."/>
            <person name="Jenkins J."/>
            <person name="Shu S."/>
            <person name="Lovell J.T."/>
            <person name="Sreedasyam A."/>
            <person name="Maumus F."/>
            <person name="Tiley G.P."/>
            <person name="Fernandez-Pozo N."/>
            <person name="Barry K."/>
            <person name="Chen C."/>
            <person name="Wang M."/>
            <person name="Lipzen A."/>
            <person name="Daum C."/>
            <person name="Saski C.A."/>
            <person name="Payton A.C."/>
            <person name="Mcbreen J.C."/>
            <person name="Conrad R.E."/>
            <person name="Kollar L.M."/>
            <person name="Olsson S."/>
            <person name="Huttunen S."/>
            <person name="Landis J.B."/>
            <person name="Wickett N.J."/>
            <person name="Johnson M.G."/>
            <person name="Rensing S.A."/>
            <person name="Grimwood J."/>
            <person name="Schmutz J."/>
            <person name="Mcdaniel S.F."/>
        </authorList>
    </citation>
    <scope>NUCLEOTIDE SEQUENCE</scope>
    <source>
        <strain evidence="1">R40</strain>
    </source>
</reference>
<dbReference type="EMBL" id="CM026431">
    <property type="protein sequence ID" value="KAG0560291.1"/>
    <property type="molecule type" value="Genomic_DNA"/>
</dbReference>
<protein>
    <submittedName>
        <fullName evidence="1">Uncharacterized protein</fullName>
    </submittedName>
</protein>
<sequence length="62" mass="6814">MACCPKRLNFFFCSPLQGFSRAESGEFCEPSSRFPSNFQAPRFSSKLPGSVPGSCKTARLMS</sequence>
<keyword evidence="2" id="KW-1185">Reference proteome</keyword>
<evidence type="ECO:0000313" key="2">
    <source>
        <dbReference type="Proteomes" id="UP000822688"/>
    </source>
</evidence>
<name>A0A8T0GL86_CERPU</name>
<accession>A0A8T0GL86</accession>
<proteinExistence type="predicted"/>
<gene>
    <name evidence="1" type="ORF">KC19_10G169200</name>
</gene>
<comment type="caution">
    <text evidence="1">The sequence shown here is derived from an EMBL/GenBank/DDBJ whole genome shotgun (WGS) entry which is preliminary data.</text>
</comment>